<accession>A0A835Y0L6</accession>
<keyword evidence="3" id="KW-1185">Reference proteome</keyword>
<dbReference type="GO" id="GO:0043874">
    <property type="term" value="F:acireductone synthase activity"/>
    <property type="evidence" value="ECO:0007669"/>
    <property type="project" value="TreeGrafter"/>
</dbReference>
<dbReference type="EMBL" id="JAEHOE010000040">
    <property type="protein sequence ID" value="KAG2493057.1"/>
    <property type="molecule type" value="Genomic_DNA"/>
</dbReference>
<name>A0A835Y0L6_9CHLO</name>
<dbReference type="Proteomes" id="UP000612055">
    <property type="component" value="Unassembled WGS sequence"/>
</dbReference>
<evidence type="ECO:0000313" key="2">
    <source>
        <dbReference type="EMBL" id="KAG2493057.1"/>
    </source>
</evidence>
<evidence type="ECO:0000256" key="1">
    <source>
        <dbReference type="SAM" id="MobiDB-lite"/>
    </source>
</evidence>
<protein>
    <submittedName>
        <fullName evidence="2">Uncharacterized protein</fullName>
    </submittedName>
</protein>
<dbReference type="PANTHER" id="PTHR20371">
    <property type="entry name" value="ENOLASE-PHOSPHATASE E1"/>
    <property type="match status" value="1"/>
</dbReference>
<gene>
    <name evidence="2" type="ORF">HYH03_008720</name>
</gene>
<feature type="compositionally biased region" description="Low complexity" evidence="1">
    <location>
        <begin position="1"/>
        <end position="14"/>
    </location>
</feature>
<feature type="region of interest" description="Disordered" evidence="1">
    <location>
        <begin position="38"/>
        <end position="89"/>
    </location>
</feature>
<comment type="caution">
    <text evidence="2">The sequence shown here is derived from an EMBL/GenBank/DDBJ whole genome shotgun (WGS) entry which is preliminary data.</text>
</comment>
<dbReference type="SUPFAM" id="SSF56784">
    <property type="entry name" value="HAD-like"/>
    <property type="match status" value="1"/>
</dbReference>
<feature type="region of interest" description="Disordered" evidence="1">
    <location>
        <begin position="1"/>
        <end position="23"/>
    </location>
</feature>
<sequence>MLIWRSCGRGAAPAASPPSRPAVSRAALLQRVPLHLEAKAKGFGAKNGKANHQRPGRPGKDQSRGPSGGSPGDSSRLDGSPPSPSAWAAGLSPAQRAAWLVDCYRMRVTDDMHGGAGYRHGPAHEHCNRDTILFDFLVFCKLAVKQGVVPPGWDWPAFLAAAEGAVGEWFDKEDAKEKWGGENIFRGMMSGGRSLRFTAEVVYGSSCMSAYGIPEAATRMAKEELGGVPVAELLRTRPGAMEDVGGVEAWARLRERLRCIVLSLYGTVVPAGFVADVMVPYATANCRTFLETGYDSPITQDLIQGVREQAAAEVAAGLPAAVAIPGPAVPRDEVLQAVAQWVAGAAASGRPNSDLERLQACIWEPAFWSGGIVSGLHEEVPDCLRLWSKLGIKTYAWAPASAAAQQMLFAYTQARQGAGV</sequence>
<dbReference type="InterPro" id="IPR036412">
    <property type="entry name" value="HAD-like_sf"/>
</dbReference>
<dbReference type="GO" id="GO:0019509">
    <property type="term" value="P:L-methionine salvage from methylthioadenosine"/>
    <property type="evidence" value="ECO:0007669"/>
    <property type="project" value="TreeGrafter"/>
</dbReference>
<dbReference type="OrthoDB" id="540248at2759"/>
<reference evidence="2" key="1">
    <citation type="journal article" date="2020" name="bioRxiv">
        <title>Comparative genomics of Chlamydomonas.</title>
        <authorList>
            <person name="Craig R.J."/>
            <person name="Hasan A.R."/>
            <person name="Ness R.W."/>
            <person name="Keightley P.D."/>
        </authorList>
    </citation>
    <scope>NUCLEOTIDE SEQUENCE</scope>
    <source>
        <strain evidence="2">CCAP 11/70</strain>
    </source>
</reference>
<proteinExistence type="predicted"/>
<dbReference type="PANTHER" id="PTHR20371:SF1">
    <property type="entry name" value="ENOLASE-PHOSPHATASE E1"/>
    <property type="match status" value="1"/>
</dbReference>
<dbReference type="AlphaFoldDB" id="A0A835Y0L6"/>
<organism evidence="2 3">
    <name type="scientific">Edaphochlamys debaryana</name>
    <dbReference type="NCBI Taxonomy" id="47281"/>
    <lineage>
        <taxon>Eukaryota</taxon>
        <taxon>Viridiplantae</taxon>
        <taxon>Chlorophyta</taxon>
        <taxon>core chlorophytes</taxon>
        <taxon>Chlorophyceae</taxon>
        <taxon>CS clade</taxon>
        <taxon>Chlamydomonadales</taxon>
        <taxon>Chlamydomonadales incertae sedis</taxon>
        <taxon>Edaphochlamys</taxon>
    </lineage>
</organism>
<dbReference type="Gene3D" id="1.10.720.60">
    <property type="match status" value="1"/>
</dbReference>
<evidence type="ECO:0000313" key="3">
    <source>
        <dbReference type="Proteomes" id="UP000612055"/>
    </source>
</evidence>